<dbReference type="OrthoDB" id="9787293at2"/>
<reference evidence="1 2" key="1">
    <citation type="submission" date="2019-08" db="EMBL/GenBank/DDBJ databases">
        <title>Draft genome sequence of Lysobacter sp. UKS-15.</title>
        <authorList>
            <person name="Im W.-T."/>
        </authorList>
    </citation>
    <scope>NUCLEOTIDE SEQUENCE [LARGE SCALE GENOMIC DNA]</scope>
    <source>
        <strain evidence="1 2">UKS-15</strain>
    </source>
</reference>
<sequence>MAAEWGAPGGDVERTHDARVQADRPHRIVLLCDWLPPDFGAVGQYAVGFAHELAAQGHDVALVGFSSTAGSEERERVGGGQLLTRRLFRPTYDRANLLVRGIWTVRANLALLWGARGELRLADEVRFTGSPPYLLHFVAPVALLLGLRTRYRITDFHPECLMAVMPNPGIGLRLLSRVTNFWRRRIDVIEVIGDDQGRRLAGCGIDPASIELRRDPSPVEFGPGTTLEPAPAAANGRRVILYSGNWGAAHDHATFLSGYADFCRAHPDVAFVWLNATGARLDVIVASLESMGLPFARTQPVPLERLAGVLRAADLHLITLDDRFVGYVMPSKVYACIASGRPILFVGSAESDVHALCVLNVPADRYVRVDVGDAASVASAIETLLAVSPGAASTEQRN</sequence>
<protein>
    <submittedName>
        <fullName evidence="1">Glycosyltransferase family 4 protein</fullName>
    </submittedName>
</protein>
<dbReference type="AlphaFoldDB" id="A0A5D8Z8E4"/>
<proteinExistence type="predicted"/>
<dbReference type="GO" id="GO:0016740">
    <property type="term" value="F:transferase activity"/>
    <property type="evidence" value="ECO:0007669"/>
    <property type="project" value="UniProtKB-KW"/>
</dbReference>
<keyword evidence="1" id="KW-0808">Transferase</keyword>
<gene>
    <name evidence="1" type="ORF">FW784_02595</name>
</gene>
<accession>A0A5D8Z8E4</accession>
<dbReference type="Gene3D" id="3.40.50.2000">
    <property type="entry name" value="Glycogen Phosphorylase B"/>
    <property type="match status" value="2"/>
</dbReference>
<dbReference type="RefSeq" id="WP_149351801.1">
    <property type="nucleotide sequence ID" value="NZ_VTRV01000015.1"/>
</dbReference>
<keyword evidence="2" id="KW-1185">Reference proteome</keyword>
<dbReference type="SUPFAM" id="SSF53756">
    <property type="entry name" value="UDP-Glycosyltransferase/glycogen phosphorylase"/>
    <property type="match status" value="1"/>
</dbReference>
<name>A0A5D8Z8E4_9GAMM</name>
<evidence type="ECO:0000313" key="2">
    <source>
        <dbReference type="Proteomes" id="UP000323164"/>
    </source>
</evidence>
<dbReference type="EMBL" id="VTRV01000015">
    <property type="protein sequence ID" value="TZF91195.1"/>
    <property type="molecule type" value="Genomic_DNA"/>
</dbReference>
<organism evidence="1 2">
    <name type="scientific">Cognatilysobacter lacus</name>
    <dbReference type="NCBI Taxonomy" id="1643323"/>
    <lineage>
        <taxon>Bacteria</taxon>
        <taxon>Pseudomonadati</taxon>
        <taxon>Pseudomonadota</taxon>
        <taxon>Gammaproteobacteria</taxon>
        <taxon>Lysobacterales</taxon>
        <taxon>Lysobacteraceae</taxon>
        <taxon>Cognatilysobacter</taxon>
    </lineage>
</organism>
<dbReference type="Proteomes" id="UP000323164">
    <property type="component" value="Unassembled WGS sequence"/>
</dbReference>
<evidence type="ECO:0000313" key="1">
    <source>
        <dbReference type="EMBL" id="TZF91195.1"/>
    </source>
</evidence>
<comment type="caution">
    <text evidence="1">The sequence shown here is derived from an EMBL/GenBank/DDBJ whole genome shotgun (WGS) entry which is preliminary data.</text>
</comment>